<keyword evidence="2" id="KW-1185">Reference proteome</keyword>
<name>A0A098L8J1_9BACT</name>
<dbReference type="Proteomes" id="UP000030185">
    <property type="component" value="Unassembled WGS sequence"/>
</dbReference>
<gene>
    <name evidence="1" type="ORF">MYP_312</name>
</gene>
<dbReference type="eggNOG" id="ENOG503464D">
    <property type="taxonomic scope" value="Bacteria"/>
</dbReference>
<accession>A0A098L8J1</accession>
<dbReference type="EMBL" id="BBLT01000001">
    <property type="protein sequence ID" value="GAL83086.1"/>
    <property type="molecule type" value="Genomic_DNA"/>
</dbReference>
<comment type="caution">
    <text evidence="1">The sequence shown here is derived from an EMBL/GenBank/DDBJ whole genome shotgun (WGS) entry which is preliminary data.</text>
</comment>
<protein>
    <submittedName>
        <fullName evidence="1">Uncharacterized protein</fullName>
    </submittedName>
</protein>
<dbReference type="AlphaFoldDB" id="A0A098L8J1"/>
<organism evidence="1 2">
    <name type="scientific">Sporocytophaga myxococcoides</name>
    <dbReference type="NCBI Taxonomy" id="153721"/>
    <lineage>
        <taxon>Bacteria</taxon>
        <taxon>Pseudomonadati</taxon>
        <taxon>Bacteroidota</taxon>
        <taxon>Cytophagia</taxon>
        <taxon>Cytophagales</taxon>
        <taxon>Cytophagaceae</taxon>
        <taxon>Sporocytophaga</taxon>
    </lineage>
</organism>
<proteinExistence type="predicted"/>
<evidence type="ECO:0000313" key="2">
    <source>
        <dbReference type="Proteomes" id="UP000030185"/>
    </source>
</evidence>
<reference evidence="1 2" key="1">
    <citation type="submission" date="2014-09" db="EMBL/GenBank/DDBJ databases">
        <title>Sporocytophaga myxococcoides PG-01 genome sequencing.</title>
        <authorList>
            <person name="Liu L."/>
            <person name="Gao P.J."/>
            <person name="Chen G.J."/>
            <person name="Wang L.S."/>
        </authorList>
    </citation>
    <scope>NUCLEOTIDE SEQUENCE [LARGE SCALE GENOMIC DNA]</scope>
    <source>
        <strain evidence="1 2">PG-01</strain>
    </source>
</reference>
<sequence>MNWVYEHFLAYLHLSIADCDCIVSQKELNNLSCFTLLKNLSPERGLKLVKEVYIEFLSHTEEEKRAYIRENVSKFLRTEFIKNRVIVDLEDAVHLKDEESEEYIMFRYIRKVINNCK</sequence>
<evidence type="ECO:0000313" key="1">
    <source>
        <dbReference type="EMBL" id="GAL83086.1"/>
    </source>
</evidence>